<dbReference type="OrthoDB" id="4961576at2"/>
<evidence type="ECO:0000259" key="1">
    <source>
        <dbReference type="PROSITE" id="PS50104"/>
    </source>
</evidence>
<keyword evidence="3" id="KW-1185">Reference proteome</keyword>
<dbReference type="RefSeq" id="WP_132494169.1">
    <property type="nucleotide sequence ID" value="NZ_SMKW01000106.1"/>
</dbReference>
<dbReference type="PROSITE" id="PS50104">
    <property type="entry name" value="TIR"/>
    <property type="match status" value="1"/>
</dbReference>
<dbReference type="AlphaFoldDB" id="A0A4R4XYL1"/>
<feature type="domain" description="TIR" evidence="1">
    <location>
        <begin position="129"/>
        <end position="258"/>
    </location>
</feature>
<dbReference type="Pfam" id="PF13676">
    <property type="entry name" value="TIR_2"/>
    <property type="match status" value="1"/>
</dbReference>
<name>A0A4R4XYL1_9PSEU</name>
<proteinExistence type="predicted"/>
<gene>
    <name evidence="2" type="ORF">E1288_41600</name>
</gene>
<dbReference type="EMBL" id="SMKW01000106">
    <property type="protein sequence ID" value="TDD36736.1"/>
    <property type="molecule type" value="Genomic_DNA"/>
</dbReference>
<dbReference type="Proteomes" id="UP000294947">
    <property type="component" value="Unassembled WGS sequence"/>
</dbReference>
<sequence length="258" mass="29154">MSGEIEYGPVVVNRPGADPRVGYYDDDDHDLERDCPQAIVYYCEPPFTAASGYYFADHSWLAPVDTDSLWNRRLKLQRILADRNIAAFERRKPSYSYKRLYEFSIELSFVNSLLADRMVSARMNEGQIGGRRVFISYSSSDRQVATWLSVDLANEGHVPWLDEWEIKAGESIPNKIARGIDECDYLLVLLSPKSVGSGWVEREWSAKYWAEAAGGGIGVIPVLLADCEIPTLLRVKKYVDLRRDYSAGLEQILAAFGP</sequence>
<dbReference type="Gene3D" id="3.40.50.10140">
    <property type="entry name" value="Toll/interleukin-1 receptor homology (TIR) domain"/>
    <property type="match status" value="1"/>
</dbReference>
<evidence type="ECO:0000313" key="2">
    <source>
        <dbReference type="EMBL" id="TDD36736.1"/>
    </source>
</evidence>
<dbReference type="InterPro" id="IPR035897">
    <property type="entry name" value="Toll_tir_struct_dom_sf"/>
</dbReference>
<keyword evidence="2" id="KW-0675">Receptor</keyword>
<accession>A0A4R4XYL1</accession>
<dbReference type="SUPFAM" id="SSF52200">
    <property type="entry name" value="Toll/Interleukin receptor TIR domain"/>
    <property type="match status" value="1"/>
</dbReference>
<protein>
    <submittedName>
        <fullName evidence="2">Toll/interleukin-1 receptor domain-containing protein</fullName>
    </submittedName>
</protein>
<reference evidence="2 3" key="1">
    <citation type="submission" date="2019-03" db="EMBL/GenBank/DDBJ databases">
        <title>Draft genome sequences of novel Actinobacteria.</title>
        <authorList>
            <person name="Sahin N."/>
            <person name="Ay H."/>
            <person name="Saygin H."/>
        </authorList>
    </citation>
    <scope>NUCLEOTIDE SEQUENCE [LARGE SCALE GENOMIC DNA]</scope>
    <source>
        <strain evidence="2 3">7K502</strain>
    </source>
</reference>
<dbReference type="GO" id="GO:0007165">
    <property type="term" value="P:signal transduction"/>
    <property type="evidence" value="ECO:0007669"/>
    <property type="project" value="InterPro"/>
</dbReference>
<evidence type="ECO:0000313" key="3">
    <source>
        <dbReference type="Proteomes" id="UP000294947"/>
    </source>
</evidence>
<organism evidence="2 3">
    <name type="scientific">Saccharopolyspora elongata</name>
    <dbReference type="NCBI Taxonomy" id="2530387"/>
    <lineage>
        <taxon>Bacteria</taxon>
        <taxon>Bacillati</taxon>
        <taxon>Actinomycetota</taxon>
        <taxon>Actinomycetes</taxon>
        <taxon>Pseudonocardiales</taxon>
        <taxon>Pseudonocardiaceae</taxon>
        <taxon>Saccharopolyspora</taxon>
    </lineage>
</organism>
<comment type="caution">
    <text evidence="2">The sequence shown here is derived from an EMBL/GenBank/DDBJ whole genome shotgun (WGS) entry which is preliminary data.</text>
</comment>
<dbReference type="InterPro" id="IPR000157">
    <property type="entry name" value="TIR_dom"/>
</dbReference>